<dbReference type="Gene3D" id="3.40.630.30">
    <property type="match status" value="1"/>
</dbReference>
<sequence length="314" mass="36459">MEKIFRRATLEDREGVLSLSPDLYFGRDYLPHMYDSVIREYRGYVCEENGTIIGFGMISIVDGGETATRRGGRVLESHQGQGVFRDLSDYMTRDLYTIPNMKYSTMTINKKHFDLSRSYINRENYKLVMKIMIMLVNYNISDLQVTSSPVNNIVITEIDRDLFATILNCKPSRDYLFPEKFVRIHCVLYRPSMENLEHFLNEERYVVGSYGEKQRRPESIRLLTLASFFPCKVGTAYQIDIFGDKIEDFHAHLCLHFKKISTITKSFATSGIMFGMDMNIELIKSAFRQFNIASPGDTAFELSAYRKTLYEHSE</sequence>
<dbReference type="CTD" id="20238308"/>
<dbReference type="Proteomes" id="UP000030746">
    <property type="component" value="Unassembled WGS sequence"/>
</dbReference>
<dbReference type="GO" id="GO:0016747">
    <property type="term" value="F:acyltransferase activity, transferring groups other than amino-acyl groups"/>
    <property type="evidence" value="ECO:0007669"/>
    <property type="project" value="InterPro"/>
</dbReference>
<dbReference type="OMA" id="WHYLNID"/>
<dbReference type="AlphaFoldDB" id="V4AMY2"/>
<accession>V4AMY2</accession>
<dbReference type="HOGENOM" id="CLU_866806_0_0_1"/>
<name>V4AMY2_LOTGI</name>
<dbReference type="GeneID" id="20238308"/>
<feature type="domain" description="N-acetyltransferase" evidence="1">
    <location>
        <begin position="3"/>
        <end position="137"/>
    </location>
</feature>
<dbReference type="SUPFAM" id="SSF55729">
    <property type="entry name" value="Acyl-CoA N-acyltransferases (Nat)"/>
    <property type="match status" value="1"/>
</dbReference>
<dbReference type="RefSeq" id="XP_009053250.1">
    <property type="nucleotide sequence ID" value="XM_009055002.1"/>
</dbReference>
<dbReference type="OrthoDB" id="6086192at2759"/>
<dbReference type="EMBL" id="KB201549">
    <property type="protein sequence ID" value="ESO96135.1"/>
    <property type="molecule type" value="Genomic_DNA"/>
</dbReference>
<dbReference type="PROSITE" id="PS51186">
    <property type="entry name" value="GNAT"/>
    <property type="match status" value="1"/>
</dbReference>
<evidence type="ECO:0000259" key="1">
    <source>
        <dbReference type="PROSITE" id="PS51186"/>
    </source>
</evidence>
<evidence type="ECO:0000313" key="2">
    <source>
        <dbReference type="EMBL" id="ESO96135.1"/>
    </source>
</evidence>
<proteinExistence type="predicted"/>
<dbReference type="PANTHER" id="PTHR47403:SF6">
    <property type="entry name" value="N-ACETYLTRANSFERASE DOMAIN-CONTAINING PROTEIN"/>
    <property type="match status" value="1"/>
</dbReference>
<dbReference type="InterPro" id="IPR000182">
    <property type="entry name" value="GNAT_dom"/>
</dbReference>
<dbReference type="KEGG" id="lgi:LOTGIDRAFT_160122"/>
<dbReference type="InterPro" id="IPR056483">
    <property type="entry name" value="Hisat_C"/>
</dbReference>
<evidence type="ECO:0000313" key="3">
    <source>
        <dbReference type="Proteomes" id="UP000030746"/>
    </source>
</evidence>
<protein>
    <recommendedName>
        <fullName evidence="1">N-acetyltransferase domain-containing protein</fullName>
    </recommendedName>
</protein>
<dbReference type="Pfam" id="PF00583">
    <property type="entry name" value="Acetyltransf_1"/>
    <property type="match status" value="1"/>
</dbReference>
<organism evidence="2 3">
    <name type="scientific">Lottia gigantea</name>
    <name type="common">Giant owl limpet</name>
    <dbReference type="NCBI Taxonomy" id="225164"/>
    <lineage>
        <taxon>Eukaryota</taxon>
        <taxon>Metazoa</taxon>
        <taxon>Spiralia</taxon>
        <taxon>Lophotrochozoa</taxon>
        <taxon>Mollusca</taxon>
        <taxon>Gastropoda</taxon>
        <taxon>Patellogastropoda</taxon>
        <taxon>Lottioidea</taxon>
        <taxon>Lottiidae</taxon>
        <taxon>Lottia</taxon>
    </lineage>
</organism>
<gene>
    <name evidence="2" type="ORF">LOTGIDRAFT_160122</name>
</gene>
<reference evidence="2 3" key="1">
    <citation type="journal article" date="2013" name="Nature">
        <title>Insights into bilaterian evolution from three spiralian genomes.</title>
        <authorList>
            <person name="Simakov O."/>
            <person name="Marletaz F."/>
            <person name="Cho S.J."/>
            <person name="Edsinger-Gonzales E."/>
            <person name="Havlak P."/>
            <person name="Hellsten U."/>
            <person name="Kuo D.H."/>
            <person name="Larsson T."/>
            <person name="Lv J."/>
            <person name="Arendt D."/>
            <person name="Savage R."/>
            <person name="Osoegawa K."/>
            <person name="de Jong P."/>
            <person name="Grimwood J."/>
            <person name="Chapman J.A."/>
            <person name="Shapiro H."/>
            <person name="Aerts A."/>
            <person name="Otillar R.P."/>
            <person name="Terry A.Y."/>
            <person name="Boore J.L."/>
            <person name="Grigoriev I.V."/>
            <person name="Lindberg D.R."/>
            <person name="Seaver E.C."/>
            <person name="Weisblat D.A."/>
            <person name="Putnam N.H."/>
            <person name="Rokhsar D.S."/>
        </authorList>
    </citation>
    <scope>NUCLEOTIDE SEQUENCE [LARGE SCALE GENOMIC DNA]</scope>
</reference>
<dbReference type="InterPro" id="IPR016181">
    <property type="entry name" value="Acyl_CoA_acyltransferase"/>
</dbReference>
<dbReference type="PANTHER" id="PTHR47403">
    <property type="entry name" value="LOC100145250 PROTEIN"/>
    <property type="match status" value="1"/>
</dbReference>
<dbReference type="Pfam" id="PF24066">
    <property type="entry name" value="Hisat_C"/>
    <property type="match status" value="1"/>
</dbReference>
<keyword evidence="3" id="KW-1185">Reference proteome</keyword>